<dbReference type="EMBL" id="SDDZ01000006">
    <property type="protein sequence ID" value="RXJ49747.1"/>
    <property type="molecule type" value="Genomic_DNA"/>
</dbReference>
<sequence>MDIDLQNKKIELIQWLSTLDDQSLIDKLMKLRKKEKTDWWNEISIDEQKSIEQGIQDAENGKLTSHSNVKKIYEKWL</sequence>
<evidence type="ECO:0000313" key="1">
    <source>
        <dbReference type="EMBL" id="RXJ49747.1"/>
    </source>
</evidence>
<protein>
    <recommendedName>
        <fullName evidence="3">Addiction module protein</fullName>
    </recommendedName>
</protein>
<dbReference type="Proteomes" id="UP000289792">
    <property type="component" value="Unassembled WGS sequence"/>
</dbReference>
<evidence type="ECO:0008006" key="3">
    <source>
        <dbReference type="Google" id="ProtNLM"/>
    </source>
</evidence>
<dbReference type="AlphaFoldDB" id="A0A4Q0XHF5"/>
<gene>
    <name evidence="1" type="ORF">ESZ48_12165</name>
</gene>
<evidence type="ECO:0000313" key="2">
    <source>
        <dbReference type="Proteomes" id="UP000289792"/>
    </source>
</evidence>
<dbReference type="OrthoDB" id="1122071at2"/>
<reference evidence="1 2" key="1">
    <citation type="submission" date="2019-01" db="EMBL/GenBank/DDBJ databases">
        <title>Genome sequence of the Antarctic species Gelidibacter gilvus ACAM 158(T).</title>
        <authorList>
            <person name="Bowman J.P."/>
        </authorList>
    </citation>
    <scope>NUCLEOTIDE SEQUENCE [LARGE SCALE GENOMIC DNA]</scope>
    <source>
        <strain evidence="1 2">IC158</strain>
    </source>
</reference>
<organism evidence="1 2">
    <name type="scientific">Gelidibacter gilvus</name>
    <dbReference type="NCBI Taxonomy" id="59602"/>
    <lineage>
        <taxon>Bacteria</taxon>
        <taxon>Pseudomonadati</taxon>
        <taxon>Bacteroidota</taxon>
        <taxon>Flavobacteriia</taxon>
        <taxon>Flavobacteriales</taxon>
        <taxon>Flavobacteriaceae</taxon>
        <taxon>Gelidibacter</taxon>
    </lineage>
</organism>
<name>A0A4Q0XHF5_9FLAO</name>
<dbReference type="RefSeq" id="WP_129017757.1">
    <property type="nucleotide sequence ID" value="NZ_SDDZ01000006.1"/>
</dbReference>
<proteinExistence type="predicted"/>
<accession>A0A4Q0XHF5</accession>
<keyword evidence="2" id="KW-1185">Reference proteome</keyword>
<comment type="caution">
    <text evidence="1">The sequence shown here is derived from an EMBL/GenBank/DDBJ whole genome shotgun (WGS) entry which is preliminary data.</text>
</comment>